<keyword evidence="2" id="KW-1185">Reference proteome</keyword>
<dbReference type="AlphaFoldDB" id="A0A1R0GXG4"/>
<sequence>MKIFNKLIHAEKGILHSKYLMRAELVFSKSRPLNYFCFQNRFIQTLKALSDDETAEHSSPVQRKIDDKFDFVLADHVPISYDDPKYIQYSPEFLASKYVQSKKNIVLWPDFISDAEQNMLVESIEKKLRRYCRDGYAMGHFDNRITNYREFSYSAWLPRNRAFGKNQFAKDQKEIGI</sequence>
<dbReference type="OrthoDB" id="28127at2759"/>
<protein>
    <submittedName>
        <fullName evidence="1">Uncharacterized protein</fullName>
    </submittedName>
</protein>
<proteinExistence type="predicted"/>
<name>A0A1R0GXG4_9FUNG</name>
<dbReference type="Proteomes" id="UP000187455">
    <property type="component" value="Unassembled WGS sequence"/>
</dbReference>
<comment type="caution">
    <text evidence="1">The sequence shown here is derived from an EMBL/GenBank/DDBJ whole genome shotgun (WGS) entry which is preliminary data.</text>
</comment>
<dbReference type="InterPro" id="IPR037151">
    <property type="entry name" value="AlkB-like_sf"/>
</dbReference>
<evidence type="ECO:0000313" key="1">
    <source>
        <dbReference type="EMBL" id="OLY81586.1"/>
    </source>
</evidence>
<reference evidence="1 2" key="1">
    <citation type="journal article" date="2016" name="Mol. Biol. Evol.">
        <title>Genome-Wide Survey of Gut Fungi (Harpellales) Reveals the First Horizontally Transferred Ubiquitin Gene from a Mosquito Host.</title>
        <authorList>
            <person name="Wang Y."/>
            <person name="White M.M."/>
            <person name="Kvist S."/>
            <person name="Moncalvo J.M."/>
        </authorList>
    </citation>
    <scope>NUCLEOTIDE SEQUENCE [LARGE SCALE GENOMIC DNA]</scope>
    <source>
        <strain evidence="1 2">ALG-7-W6</strain>
    </source>
</reference>
<gene>
    <name evidence="1" type="ORF">AYI68_g4309</name>
</gene>
<dbReference type="Gene3D" id="2.60.120.590">
    <property type="entry name" value="Alpha-ketoglutarate-dependent dioxygenase AlkB-like"/>
    <property type="match status" value="1"/>
</dbReference>
<dbReference type="STRING" id="133383.A0A1R0GXG4"/>
<accession>A0A1R0GXG4</accession>
<organism evidence="1 2">
    <name type="scientific">Smittium mucronatum</name>
    <dbReference type="NCBI Taxonomy" id="133383"/>
    <lineage>
        <taxon>Eukaryota</taxon>
        <taxon>Fungi</taxon>
        <taxon>Fungi incertae sedis</taxon>
        <taxon>Zoopagomycota</taxon>
        <taxon>Kickxellomycotina</taxon>
        <taxon>Harpellomycetes</taxon>
        <taxon>Harpellales</taxon>
        <taxon>Legeriomycetaceae</taxon>
        <taxon>Smittium</taxon>
    </lineage>
</organism>
<dbReference type="EMBL" id="LSSL01002334">
    <property type="protein sequence ID" value="OLY81586.1"/>
    <property type="molecule type" value="Genomic_DNA"/>
</dbReference>
<evidence type="ECO:0000313" key="2">
    <source>
        <dbReference type="Proteomes" id="UP000187455"/>
    </source>
</evidence>